<dbReference type="Gene3D" id="3.30.450.20">
    <property type="entry name" value="PAS domain"/>
    <property type="match status" value="1"/>
</dbReference>
<dbReference type="RefSeq" id="WP_050672928.1">
    <property type="nucleotide sequence ID" value="NZ_CANLNU010000006.1"/>
</dbReference>
<reference evidence="2" key="1">
    <citation type="submission" date="2015-05" db="EMBL/GenBank/DDBJ databases">
        <authorList>
            <person name="Rodrigo-Torres Lidia"/>
            <person name="Arahal R.David."/>
        </authorList>
    </citation>
    <scope>NUCLEOTIDE SEQUENCE [LARGE SCALE GENOMIC DNA]</scope>
    <source>
        <strain evidence="2">CECT 7321</strain>
    </source>
</reference>
<keyword evidence="2" id="KW-1185">Reference proteome</keyword>
<gene>
    <name evidence="1" type="primary">pfyP</name>
    <name evidence="1" type="ORF">NIT7321_01272</name>
</gene>
<name>A0A0H5CZH3_9RHOB</name>
<dbReference type="SUPFAM" id="SSF55785">
    <property type="entry name" value="PYP-like sensor domain (PAS domain)"/>
    <property type="match status" value="1"/>
</dbReference>
<sequence>MPQEIDLLGNILKYSALPISLIDPASDELRLTYVNRAFETTTGYRFDEALAAPCPLFTGASIDPMEVRKIRKARDECRSLRLILTNTHADGRVIECLTYVDPIFFGQETCLLLGVHFPLATAFSRTSEPAGDGVLSGRQSELQQRDEQHDHLLDYAKQAMVRCLEMRRNTLYSRINLYLDRHKGVLPGDIPSSFLEPAPKASFVANELDA</sequence>
<dbReference type="AlphaFoldDB" id="A0A0H5CZH3"/>
<evidence type="ECO:0000313" key="2">
    <source>
        <dbReference type="Proteomes" id="UP000043764"/>
    </source>
</evidence>
<dbReference type="InterPro" id="IPR035965">
    <property type="entry name" value="PAS-like_dom_sf"/>
</dbReference>
<organism evidence="1 2">
    <name type="scientific">Phaeobacter italicus</name>
    <dbReference type="NCBI Taxonomy" id="481446"/>
    <lineage>
        <taxon>Bacteria</taxon>
        <taxon>Pseudomonadati</taxon>
        <taxon>Pseudomonadota</taxon>
        <taxon>Alphaproteobacteria</taxon>
        <taxon>Rhodobacterales</taxon>
        <taxon>Roseobacteraceae</taxon>
        <taxon>Phaeobacter</taxon>
    </lineage>
</organism>
<dbReference type="Proteomes" id="UP000043764">
    <property type="component" value="Unassembled WGS sequence"/>
</dbReference>
<dbReference type="EMBL" id="CVRL01000013">
    <property type="protein sequence ID" value="CRL10427.1"/>
    <property type="molecule type" value="Genomic_DNA"/>
</dbReference>
<dbReference type="STRING" id="481446.NIT7645_02623"/>
<accession>A0A0H5CZH3</accession>
<proteinExistence type="predicted"/>
<evidence type="ECO:0000313" key="1">
    <source>
        <dbReference type="EMBL" id="CRL10427.1"/>
    </source>
</evidence>
<dbReference type="NCBIfam" id="TIGR00229">
    <property type="entry name" value="sensory_box"/>
    <property type="match status" value="1"/>
</dbReference>
<protein>
    <submittedName>
        <fullName evidence="1">Uncharacterized protein</fullName>
    </submittedName>
</protein>
<dbReference type="InterPro" id="IPR000014">
    <property type="entry name" value="PAS"/>
</dbReference>